<reference evidence="2 3" key="1">
    <citation type="submission" date="2015-12" db="EMBL/GenBank/DDBJ databases">
        <title>The genome of Folsomia candida.</title>
        <authorList>
            <person name="Faddeeva A."/>
            <person name="Derks M.F."/>
            <person name="Anvar Y."/>
            <person name="Smit S."/>
            <person name="Van Straalen N."/>
            <person name="Roelofs D."/>
        </authorList>
    </citation>
    <scope>NUCLEOTIDE SEQUENCE [LARGE SCALE GENOMIC DNA]</scope>
    <source>
        <strain evidence="2 3">VU population</strain>
        <tissue evidence="2">Whole body</tissue>
    </source>
</reference>
<name>A0A226DZ81_FOLCA</name>
<sequence>MYHDEAVKQLCRAVRLIKWSCFGMAYCFEWNVKTKHVIRLANGPKYLNFQILCNLLMSLVAPIFLAGSYFLAVSPTHETPASTLVITFVGTLVLMAFVPMAWNLASLVAVKKCTKLMNGFFFGFDLLGPLIFDVIAFTPASPAYTIIHALGNFEQDWKLLYPFIHCKASSSSIDLTRGFAIILKGPTITINKSTATVENKIITGIGTSDVEVIIVYNAKLSQTVIAPINMDMIRYPKTVLCMSVSICRVR</sequence>
<comment type="caution">
    <text evidence="2">The sequence shown here is derived from an EMBL/GenBank/DDBJ whole genome shotgun (WGS) entry which is preliminary data.</text>
</comment>
<feature type="transmembrane region" description="Helical" evidence="1">
    <location>
        <begin position="116"/>
        <end position="137"/>
    </location>
</feature>
<accession>A0A226DZ81</accession>
<keyword evidence="3" id="KW-1185">Reference proteome</keyword>
<keyword evidence="1" id="KW-1133">Transmembrane helix</keyword>
<organism evidence="2 3">
    <name type="scientific">Folsomia candida</name>
    <name type="common">Springtail</name>
    <dbReference type="NCBI Taxonomy" id="158441"/>
    <lineage>
        <taxon>Eukaryota</taxon>
        <taxon>Metazoa</taxon>
        <taxon>Ecdysozoa</taxon>
        <taxon>Arthropoda</taxon>
        <taxon>Hexapoda</taxon>
        <taxon>Collembola</taxon>
        <taxon>Entomobryomorpha</taxon>
        <taxon>Isotomoidea</taxon>
        <taxon>Isotomidae</taxon>
        <taxon>Proisotominae</taxon>
        <taxon>Folsomia</taxon>
    </lineage>
</organism>
<dbReference type="Proteomes" id="UP000198287">
    <property type="component" value="Unassembled WGS sequence"/>
</dbReference>
<feature type="transmembrane region" description="Helical" evidence="1">
    <location>
        <begin position="84"/>
        <end position="104"/>
    </location>
</feature>
<keyword evidence="1" id="KW-0812">Transmembrane</keyword>
<feature type="transmembrane region" description="Helical" evidence="1">
    <location>
        <begin position="51"/>
        <end position="72"/>
    </location>
</feature>
<evidence type="ECO:0000313" key="2">
    <source>
        <dbReference type="EMBL" id="OXA49506.1"/>
    </source>
</evidence>
<gene>
    <name evidence="2" type="ORF">Fcan01_15714</name>
</gene>
<evidence type="ECO:0000313" key="3">
    <source>
        <dbReference type="Proteomes" id="UP000198287"/>
    </source>
</evidence>
<keyword evidence="1" id="KW-0472">Membrane</keyword>
<proteinExistence type="predicted"/>
<evidence type="ECO:0000256" key="1">
    <source>
        <dbReference type="SAM" id="Phobius"/>
    </source>
</evidence>
<protein>
    <submittedName>
        <fullName evidence="2">Uncharacterized protein</fullName>
    </submittedName>
</protein>
<dbReference type="EMBL" id="LNIX01000010">
    <property type="protein sequence ID" value="OXA49506.1"/>
    <property type="molecule type" value="Genomic_DNA"/>
</dbReference>
<dbReference type="AlphaFoldDB" id="A0A226DZ81"/>